<sequence>MAGSSRMPPAIGAKRAAINGGLREGGGAVVYGVALICSSR</sequence>
<gene>
    <name evidence="1" type="ORF">PQ457_16335</name>
</gene>
<organism evidence="1 2">
    <name type="scientific">Novosphingobium humi</name>
    <dbReference type="NCBI Taxonomy" id="2282397"/>
    <lineage>
        <taxon>Bacteria</taxon>
        <taxon>Pseudomonadati</taxon>
        <taxon>Pseudomonadota</taxon>
        <taxon>Alphaproteobacteria</taxon>
        <taxon>Sphingomonadales</taxon>
        <taxon>Sphingomonadaceae</taxon>
        <taxon>Novosphingobium</taxon>
    </lineage>
</organism>
<protein>
    <submittedName>
        <fullName evidence="1">Uncharacterized protein</fullName>
    </submittedName>
</protein>
<dbReference type="EMBL" id="CP117418">
    <property type="protein sequence ID" value="WCT80159.1"/>
    <property type="molecule type" value="Genomic_DNA"/>
</dbReference>
<name>A0ABY7U751_9SPHN</name>
<proteinExistence type="predicted"/>
<accession>A0ABY7U751</accession>
<evidence type="ECO:0000313" key="1">
    <source>
        <dbReference type="EMBL" id="WCT80159.1"/>
    </source>
</evidence>
<evidence type="ECO:0000313" key="2">
    <source>
        <dbReference type="Proteomes" id="UP001218231"/>
    </source>
</evidence>
<geneLocation type="plasmid" evidence="1 2">
    <name>unnamed1</name>
</geneLocation>
<keyword evidence="1" id="KW-0614">Plasmid</keyword>
<reference evidence="1 2" key="1">
    <citation type="submission" date="2023-02" db="EMBL/GenBank/DDBJ databases">
        <title>Genome sequence of Novosphingobium humi KACC 19094.</title>
        <authorList>
            <person name="Kim S."/>
            <person name="Heo J."/>
            <person name="Kwon S.-W."/>
        </authorList>
    </citation>
    <scope>NUCLEOTIDE SEQUENCE [LARGE SCALE GENOMIC DNA]</scope>
    <source>
        <strain evidence="1 2">KACC 19094</strain>
        <plasmid evidence="1 2">unnamed1</plasmid>
    </source>
</reference>
<dbReference type="RefSeq" id="WP_273620429.1">
    <property type="nucleotide sequence ID" value="NZ_CP117418.1"/>
</dbReference>
<dbReference type="Proteomes" id="UP001218231">
    <property type="component" value="Plasmid unnamed1"/>
</dbReference>
<keyword evidence="2" id="KW-1185">Reference proteome</keyword>